<dbReference type="OMA" id="EVSHICI"/>
<dbReference type="AlphaFoldDB" id="A0A078HQZ4"/>
<dbReference type="Proteomes" id="UP000028999">
    <property type="component" value="Unassembled WGS sequence"/>
</dbReference>
<dbReference type="EMBL" id="LK032463">
    <property type="protein sequence ID" value="CDY40071.1"/>
    <property type="molecule type" value="Genomic_DNA"/>
</dbReference>
<keyword evidence="2" id="KW-0611">Plant defense</keyword>
<gene>
    <name evidence="4" type="primary">BnaC02g00590D</name>
    <name evidence="4" type="ORF">GSBRNA2T00068980001</name>
</gene>
<dbReference type="Gramene" id="CDY40071">
    <property type="protein sequence ID" value="CDY40071"/>
    <property type="gene ID" value="GSBRNA2T00068980001"/>
</dbReference>
<keyword evidence="5" id="KW-1185">Reference proteome</keyword>
<organism evidence="4 5">
    <name type="scientific">Brassica napus</name>
    <name type="common">Rape</name>
    <dbReference type="NCBI Taxonomy" id="3708"/>
    <lineage>
        <taxon>Eukaryota</taxon>
        <taxon>Viridiplantae</taxon>
        <taxon>Streptophyta</taxon>
        <taxon>Embryophyta</taxon>
        <taxon>Tracheophyta</taxon>
        <taxon>Spermatophyta</taxon>
        <taxon>Magnoliopsida</taxon>
        <taxon>eudicotyledons</taxon>
        <taxon>Gunneridae</taxon>
        <taxon>Pentapetalae</taxon>
        <taxon>rosids</taxon>
        <taxon>malvids</taxon>
        <taxon>Brassicales</taxon>
        <taxon>Brassicaceae</taxon>
        <taxon>Brassiceae</taxon>
        <taxon>Brassica</taxon>
    </lineage>
</organism>
<evidence type="ECO:0000256" key="3">
    <source>
        <dbReference type="SAM" id="MobiDB-lite"/>
    </source>
</evidence>
<evidence type="ECO:0000256" key="2">
    <source>
        <dbReference type="ARBA" id="ARBA00022821"/>
    </source>
</evidence>
<dbReference type="Pfam" id="PF17232">
    <property type="entry name" value="Pep1_7"/>
    <property type="match status" value="1"/>
</dbReference>
<feature type="region of interest" description="Disordered" evidence="3">
    <location>
        <begin position="55"/>
        <end position="77"/>
    </location>
</feature>
<evidence type="ECO:0000313" key="5">
    <source>
        <dbReference type="Proteomes" id="UP000028999"/>
    </source>
</evidence>
<sequence length="77" mass="8683">MEEERRSEEERYHLWSPFQFCKEALESFLKCLGLYTSPSNSSASSVQEDAVTTRGILIGSKKRPREPHSSGKPGGHN</sequence>
<reference evidence="4 5" key="1">
    <citation type="journal article" date="2014" name="Science">
        <title>Plant genetics. Early allopolyploid evolution in the post-Neolithic Brassica napus oilseed genome.</title>
        <authorList>
            <person name="Chalhoub B."/>
            <person name="Denoeud F."/>
            <person name="Liu S."/>
            <person name="Parkin I.A."/>
            <person name="Tang H."/>
            <person name="Wang X."/>
            <person name="Chiquet J."/>
            <person name="Belcram H."/>
            <person name="Tong C."/>
            <person name="Samans B."/>
            <person name="Correa M."/>
            <person name="Da Silva C."/>
            <person name="Just J."/>
            <person name="Falentin C."/>
            <person name="Koh C.S."/>
            <person name="Le Clainche I."/>
            <person name="Bernard M."/>
            <person name="Bento P."/>
            <person name="Noel B."/>
            <person name="Labadie K."/>
            <person name="Alberti A."/>
            <person name="Charles M."/>
            <person name="Arnaud D."/>
            <person name="Guo H."/>
            <person name="Daviaud C."/>
            <person name="Alamery S."/>
            <person name="Jabbari K."/>
            <person name="Zhao M."/>
            <person name="Edger P.P."/>
            <person name="Chelaifa H."/>
            <person name="Tack D."/>
            <person name="Lassalle G."/>
            <person name="Mestiri I."/>
            <person name="Schnel N."/>
            <person name="Le Paslier M.C."/>
            <person name="Fan G."/>
            <person name="Renault V."/>
            <person name="Bayer P.E."/>
            <person name="Golicz A.A."/>
            <person name="Manoli S."/>
            <person name="Lee T.H."/>
            <person name="Thi V.H."/>
            <person name="Chalabi S."/>
            <person name="Hu Q."/>
            <person name="Fan C."/>
            <person name="Tollenaere R."/>
            <person name="Lu Y."/>
            <person name="Battail C."/>
            <person name="Shen J."/>
            <person name="Sidebottom C.H."/>
            <person name="Wang X."/>
            <person name="Canaguier A."/>
            <person name="Chauveau A."/>
            <person name="Berard A."/>
            <person name="Deniot G."/>
            <person name="Guan M."/>
            <person name="Liu Z."/>
            <person name="Sun F."/>
            <person name="Lim Y.P."/>
            <person name="Lyons E."/>
            <person name="Town C.D."/>
            <person name="Bancroft I."/>
            <person name="Wang X."/>
            <person name="Meng J."/>
            <person name="Ma J."/>
            <person name="Pires J.C."/>
            <person name="King G.J."/>
            <person name="Brunel D."/>
            <person name="Delourme R."/>
            <person name="Renard M."/>
            <person name="Aury J.M."/>
            <person name="Adams K.L."/>
            <person name="Batley J."/>
            <person name="Snowdon R.J."/>
            <person name="Tost J."/>
            <person name="Edwards D."/>
            <person name="Zhou Y."/>
            <person name="Hua W."/>
            <person name="Sharpe A.G."/>
            <person name="Paterson A.H."/>
            <person name="Guan C."/>
            <person name="Wincker P."/>
        </authorList>
    </citation>
    <scope>NUCLEOTIDE SEQUENCE [LARGE SCALE GENOMIC DNA]</scope>
    <source>
        <strain evidence="5">cv. Darmor-bzh</strain>
    </source>
</reference>
<proteinExistence type="inferred from homology"/>
<name>A0A078HQZ4_BRANA</name>
<comment type="similarity">
    <text evidence="1">Belongs to the brassicaceae elicitor peptide family.</text>
</comment>
<dbReference type="GO" id="GO:0045087">
    <property type="term" value="P:innate immune response"/>
    <property type="evidence" value="ECO:0007669"/>
    <property type="project" value="InterPro"/>
</dbReference>
<evidence type="ECO:0000313" key="4">
    <source>
        <dbReference type="EMBL" id="CDY40071.1"/>
    </source>
</evidence>
<evidence type="ECO:0000256" key="1">
    <source>
        <dbReference type="ARBA" id="ARBA00011021"/>
    </source>
</evidence>
<dbReference type="PaxDb" id="3708-A0A078HQZ4"/>
<accession>A0A078HQZ4</accession>
<dbReference type="InterPro" id="IPR035176">
    <property type="entry name" value="PEP"/>
</dbReference>
<protein>
    <submittedName>
        <fullName evidence="4">BnaC02g00590D protein</fullName>
    </submittedName>
</protein>